<feature type="transmembrane region" description="Helical" evidence="1">
    <location>
        <begin position="47"/>
        <end position="72"/>
    </location>
</feature>
<keyword evidence="1" id="KW-0472">Membrane</keyword>
<sequence>MQRKFILPLFLIVQILFLKIIVFFPEFVEQFYSNGLYVNLSNFSRIILGKVPFSVGDVLYGIVIIYVLQFLWKSRKSWREFKQNWKNNSLKVLSILSVVYFLFHILWALNYYREPLFEKMKIERDYTDADLLTFTKELISKTNEIQTQITKNDTLKVVLPYSNEQVFDMNLNGYKRLSNQYPFFTYTHPSVKKSLFSVPLTYMGFAGYLNPFTNEAQVNYLMPMFNSPTTSCHEMAHQMGFASESECNFIGFLASVKNDNLYFQYSGYSFALRYCLRNWYVRDEKVFDELLKTVHPGILKNYKESEDFWKQYDTFIDDGFHLFYDNFLKMNQQKDGMDSYNKFVNLMVNYYKANKL</sequence>
<accession>A0A4R5CDE4</accession>
<dbReference type="RefSeq" id="WP_132004956.1">
    <property type="nucleotide sequence ID" value="NZ_SMFK01000005.1"/>
</dbReference>
<feature type="transmembrane region" description="Helical" evidence="1">
    <location>
        <begin position="92"/>
        <end position="112"/>
    </location>
</feature>
<name>A0A4R5CDE4_9FLAO</name>
<gene>
    <name evidence="2" type="ORF">E0F76_09855</name>
</gene>
<evidence type="ECO:0000313" key="2">
    <source>
        <dbReference type="EMBL" id="TDD96939.1"/>
    </source>
</evidence>
<protein>
    <submittedName>
        <fullName evidence="2">DUF3810 domain-containing protein</fullName>
    </submittedName>
</protein>
<keyword evidence="1" id="KW-1133">Transmembrane helix</keyword>
<evidence type="ECO:0000256" key="1">
    <source>
        <dbReference type="SAM" id="Phobius"/>
    </source>
</evidence>
<evidence type="ECO:0000313" key="3">
    <source>
        <dbReference type="Proteomes" id="UP000295479"/>
    </source>
</evidence>
<keyword evidence="3" id="KW-1185">Reference proteome</keyword>
<reference evidence="2 3" key="1">
    <citation type="submission" date="2019-03" db="EMBL/GenBank/DDBJ databases">
        <title>Flavobacterium AR-3-4 sp. nov. isolated from arctic soil.</title>
        <authorList>
            <person name="Chaudhary D.K."/>
        </authorList>
    </citation>
    <scope>NUCLEOTIDE SEQUENCE [LARGE SCALE GENOMIC DNA]</scope>
    <source>
        <strain evidence="2 3">AR-3-4</strain>
    </source>
</reference>
<dbReference type="Pfam" id="PF12725">
    <property type="entry name" value="DUF3810"/>
    <property type="match status" value="1"/>
</dbReference>
<organism evidence="2 3">
    <name type="scientific">Flavobacterium cellulosilyticum</name>
    <dbReference type="NCBI Taxonomy" id="2541731"/>
    <lineage>
        <taxon>Bacteria</taxon>
        <taxon>Pseudomonadati</taxon>
        <taxon>Bacteroidota</taxon>
        <taxon>Flavobacteriia</taxon>
        <taxon>Flavobacteriales</taxon>
        <taxon>Flavobacteriaceae</taxon>
        <taxon>Flavobacterium</taxon>
    </lineage>
</organism>
<proteinExistence type="predicted"/>
<feature type="transmembrane region" description="Helical" evidence="1">
    <location>
        <begin position="7"/>
        <end position="27"/>
    </location>
</feature>
<dbReference type="InterPro" id="IPR024294">
    <property type="entry name" value="DUF3810"/>
</dbReference>
<keyword evidence="1" id="KW-0812">Transmembrane</keyword>
<dbReference type="OrthoDB" id="1048788at2"/>
<comment type="caution">
    <text evidence="2">The sequence shown here is derived from an EMBL/GenBank/DDBJ whole genome shotgun (WGS) entry which is preliminary data.</text>
</comment>
<dbReference type="EMBL" id="SMFK01000005">
    <property type="protein sequence ID" value="TDD96939.1"/>
    <property type="molecule type" value="Genomic_DNA"/>
</dbReference>
<dbReference type="Proteomes" id="UP000295479">
    <property type="component" value="Unassembled WGS sequence"/>
</dbReference>
<dbReference type="AlphaFoldDB" id="A0A4R5CDE4"/>